<evidence type="ECO:0000256" key="1">
    <source>
        <dbReference type="ARBA" id="ARBA00007936"/>
    </source>
</evidence>
<evidence type="ECO:0000256" key="3">
    <source>
        <dbReference type="SAM" id="SignalP"/>
    </source>
</evidence>
<keyword evidence="3" id="KW-0732">Signal</keyword>
<dbReference type="InterPro" id="IPR056378">
    <property type="entry name" value="Let-756-like_FGF"/>
</dbReference>
<feature type="compositionally biased region" description="Basic and acidic residues" evidence="2">
    <location>
        <begin position="228"/>
        <end position="245"/>
    </location>
</feature>
<reference evidence="5" key="1">
    <citation type="submission" date="2025-08" db="UniProtKB">
        <authorList>
            <consortium name="RefSeq"/>
        </authorList>
    </citation>
    <scope>IDENTIFICATION</scope>
    <source>
        <tissue evidence="5">Testes</tissue>
    </source>
</reference>
<dbReference type="GeneID" id="102801502"/>
<dbReference type="Pfam" id="PF00167">
    <property type="entry name" value="FGF"/>
    <property type="match status" value="1"/>
</dbReference>
<organism evidence="4 5">
    <name type="scientific">Saccoglossus kowalevskii</name>
    <name type="common">Acorn worm</name>
    <dbReference type="NCBI Taxonomy" id="10224"/>
    <lineage>
        <taxon>Eukaryota</taxon>
        <taxon>Metazoa</taxon>
        <taxon>Hemichordata</taxon>
        <taxon>Enteropneusta</taxon>
        <taxon>Harrimaniidae</taxon>
        <taxon>Saccoglossus</taxon>
    </lineage>
</organism>
<evidence type="ECO:0000256" key="2">
    <source>
        <dbReference type="SAM" id="MobiDB-lite"/>
    </source>
</evidence>
<dbReference type="InterPro" id="IPR008996">
    <property type="entry name" value="IL1/FGF"/>
</dbReference>
<feature type="chain" id="PRO_5047241029" evidence="3">
    <location>
        <begin position="26"/>
        <end position="245"/>
    </location>
</feature>
<accession>A0ABM0MS71</accession>
<feature type="compositionally biased region" description="Basic residues" evidence="2">
    <location>
        <begin position="181"/>
        <end position="195"/>
    </location>
</feature>
<feature type="region of interest" description="Disordered" evidence="2">
    <location>
        <begin position="180"/>
        <end position="245"/>
    </location>
</feature>
<comment type="similarity">
    <text evidence="1">Belongs to the heparin-binding growth factors family.</text>
</comment>
<dbReference type="InterPro" id="IPR002209">
    <property type="entry name" value="Fibroblast_GF_fam"/>
</dbReference>
<dbReference type="PRINTS" id="PR00262">
    <property type="entry name" value="IL1HBGF"/>
</dbReference>
<dbReference type="CDD" id="cd00058">
    <property type="entry name" value="beta-trefoil_FGF"/>
    <property type="match status" value="1"/>
</dbReference>
<keyword evidence="4" id="KW-1185">Reference proteome</keyword>
<evidence type="ECO:0000313" key="4">
    <source>
        <dbReference type="Proteomes" id="UP000694865"/>
    </source>
</evidence>
<name>A0ABM0MS71_SACKO</name>
<dbReference type="SMART" id="SM00442">
    <property type="entry name" value="FGF"/>
    <property type="match status" value="1"/>
</dbReference>
<dbReference type="SUPFAM" id="SSF50353">
    <property type="entry name" value="Cytokine"/>
    <property type="match status" value="1"/>
</dbReference>
<feature type="signal peptide" evidence="3">
    <location>
        <begin position="1"/>
        <end position="25"/>
    </location>
</feature>
<dbReference type="Gene3D" id="2.80.10.50">
    <property type="match status" value="1"/>
</dbReference>
<sequence>MSGAAGQALMCALLLISVSVLKCQSAPLDSKAKEGDNVIMPETEEDILDPDWLASKLSQYNDSAYEMQADGRFISHVKEKPRLRMFYSRGGYHLLILTNGTVTGTNSRDDKYAIMQVFSIRSPTVVAIKGVYSEKYLAMDKKGNLYGTPHCPHTPWKTKNCHFSEALSKTKYNTYFSVKYPPKKKKTKKQRKRRRPETYYVGLGKDGKPLTGPQTRSGRNSVLFLPRPLDDKANESAKEYLDGPK</sequence>
<gene>
    <name evidence="5" type="primary">LOC102801502</name>
</gene>
<evidence type="ECO:0000313" key="5">
    <source>
        <dbReference type="RefSeq" id="XP_006822862.1"/>
    </source>
</evidence>
<dbReference type="RefSeq" id="XP_006822862.1">
    <property type="nucleotide sequence ID" value="XM_006822799.1"/>
</dbReference>
<proteinExistence type="inferred from homology"/>
<protein>
    <submittedName>
        <fullName evidence="5">Fibroblast growth factor 3-like</fullName>
    </submittedName>
</protein>
<dbReference type="Proteomes" id="UP000694865">
    <property type="component" value="Unplaced"/>
</dbReference>
<dbReference type="PANTHER" id="PTHR11486">
    <property type="entry name" value="FIBROBLAST GROWTH FACTOR"/>
    <property type="match status" value="1"/>
</dbReference>